<feature type="transmembrane region" description="Helical" evidence="6">
    <location>
        <begin position="260"/>
        <end position="276"/>
    </location>
</feature>
<feature type="transmembrane region" description="Helical" evidence="6">
    <location>
        <begin position="389"/>
        <end position="408"/>
    </location>
</feature>
<feature type="transmembrane region" description="Helical" evidence="6">
    <location>
        <begin position="333"/>
        <end position="352"/>
    </location>
</feature>
<feature type="transmembrane region" description="Helical" evidence="6">
    <location>
        <begin position="196"/>
        <end position="216"/>
    </location>
</feature>
<name>A0ABY4E533_9NEIS</name>
<dbReference type="RefSeq" id="WP_058305353.1">
    <property type="nucleotide sequence ID" value="NZ_CABKVG010000006.1"/>
</dbReference>
<feature type="transmembrane region" description="Helical" evidence="6">
    <location>
        <begin position="107"/>
        <end position="124"/>
    </location>
</feature>
<proteinExistence type="predicted"/>
<comment type="subcellular location">
    <subcellularLocation>
        <location evidence="1">Membrane</location>
        <topology evidence="1">Multi-pass membrane protein</topology>
    </subcellularLocation>
</comment>
<dbReference type="Proteomes" id="UP000832011">
    <property type="component" value="Chromosome"/>
</dbReference>
<feature type="transmembrane region" description="Helical" evidence="6">
    <location>
        <begin position="136"/>
        <end position="154"/>
    </location>
</feature>
<dbReference type="PANTHER" id="PTHR42718">
    <property type="entry name" value="MAJOR FACILITATOR SUPERFAMILY MULTIDRUG TRANSPORTER MFSC"/>
    <property type="match status" value="1"/>
</dbReference>
<evidence type="ECO:0000256" key="1">
    <source>
        <dbReference type="ARBA" id="ARBA00004141"/>
    </source>
</evidence>
<feature type="transmembrane region" description="Helical" evidence="6">
    <location>
        <begin position="228"/>
        <end position="248"/>
    </location>
</feature>
<keyword evidence="2" id="KW-0813">Transport</keyword>
<dbReference type="EMBL" id="CP091511">
    <property type="protein sequence ID" value="UOO90866.1"/>
    <property type="molecule type" value="Genomic_DNA"/>
</dbReference>
<protein>
    <submittedName>
        <fullName evidence="7">MFS transporter</fullName>
    </submittedName>
</protein>
<dbReference type="Gene3D" id="1.20.1250.20">
    <property type="entry name" value="MFS general substrate transporter like domains"/>
    <property type="match status" value="1"/>
</dbReference>
<feature type="transmembrane region" description="Helical" evidence="6">
    <location>
        <begin position="364"/>
        <end position="383"/>
    </location>
</feature>
<organism evidence="7 8">
    <name type="scientific">Vitreoscilla massiliensis</name>
    <dbReference type="NCBI Taxonomy" id="1689272"/>
    <lineage>
        <taxon>Bacteria</taxon>
        <taxon>Pseudomonadati</taxon>
        <taxon>Pseudomonadota</taxon>
        <taxon>Betaproteobacteria</taxon>
        <taxon>Neisseriales</taxon>
        <taxon>Neisseriaceae</taxon>
        <taxon>Vitreoscilla</taxon>
    </lineage>
</organism>
<reference evidence="7 8" key="1">
    <citation type="journal article" date="2022" name="Res Sq">
        <title>Evolution of multicellular longitudinally dividing oral cavity symbionts (Neisseriaceae).</title>
        <authorList>
            <person name="Nyongesa S."/>
            <person name="Weber P."/>
            <person name="Bernet E."/>
            <person name="Pullido F."/>
            <person name="Nieckarz M."/>
            <person name="Delaby M."/>
            <person name="Nieves C."/>
            <person name="Viehboeck T."/>
            <person name="Krause N."/>
            <person name="Rivera-Millot A."/>
            <person name="Nakamura A."/>
            <person name="Vischer N."/>
            <person name="VanNieuwenhze M."/>
            <person name="Brun Y."/>
            <person name="Cava F."/>
            <person name="Bulgheresi S."/>
            <person name="Veyrier F."/>
        </authorList>
    </citation>
    <scope>NUCLEOTIDE SEQUENCE [LARGE SCALE GENOMIC DNA]</scope>
    <source>
        <strain evidence="7 8">SN4</strain>
    </source>
</reference>
<dbReference type="Pfam" id="PF07690">
    <property type="entry name" value="MFS_1"/>
    <property type="match status" value="1"/>
</dbReference>
<keyword evidence="8" id="KW-1185">Reference proteome</keyword>
<keyword evidence="4 6" id="KW-1133">Transmembrane helix</keyword>
<accession>A0ABY4E533</accession>
<evidence type="ECO:0000256" key="2">
    <source>
        <dbReference type="ARBA" id="ARBA00022448"/>
    </source>
</evidence>
<feature type="transmembrane region" description="Helical" evidence="6">
    <location>
        <begin position="39"/>
        <end position="58"/>
    </location>
</feature>
<dbReference type="SUPFAM" id="SSF103473">
    <property type="entry name" value="MFS general substrate transporter"/>
    <property type="match status" value="1"/>
</dbReference>
<feature type="transmembrane region" description="Helical" evidence="6">
    <location>
        <begin position="516"/>
        <end position="537"/>
    </location>
</feature>
<dbReference type="InterPro" id="IPR011701">
    <property type="entry name" value="MFS"/>
</dbReference>
<dbReference type="PANTHER" id="PTHR42718:SF9">
    <property type="entry name" value="MAJOR FACILITATOR SUPERFAMILY MULTIDRUG TRANSPORTER MFSC"/>
    <property type="match status" value="1"/>
</dbReference>
<feature type="transmembrane region" description="Helical" evidence="6">
    <location>
        <begin position="166"/>
        <end position="184"/>
    </location>
</feature>
<evidence type="ECO:0000313" key="7">
    <source>
        <dbReference type="EMBL" id="UOO90866.1"/>
    </source>
</evidence>
<keyword evidence="5 6" id="KW-0472">Membrane</keyword>
<evidence type="ECO:0000256" key="3">
    <source>
        <dbReference type="ARBA" id="ARBA00022692"/>
    </source>
</evidence>
<sequence length="559" mass="60728">MKIKKLWQTPPVTYTFKSHEQPAMIGSPGVPDHPTRRKVFYALVGIVLAITGGMQNGLLTAVLPQLQGSLGLTPVEGGWILVAYNMVNACMSMLLFKCRQQFGLARFIRAIIFALVLCNLIQVTTHSYHSELLSRGISGLAASGMNALALFYFIQAMPVKWRLKGIACSISLSQVALPFARAIAPALMDDGNIQAVFWLQLGMSLNVLVLVSLLPLPHGYTQKAISKTDLISLLCFACGVAALCAFFVQGRIVWWDKIELGQLLLVALIGLGITLLMESNRKEPMIKLDWLRSKELLWLGVTAAFLRMVMSEQNVGSAGLLTALGMGNTQMVPYYWVLTAGALTGLAVTLWLMEPQNLKPPVMLAFFCIAVGAFLDVGANSLTRPSQTYVSQFLIAMASVCFVGPLMIEGMLRAFSKSPSHIITFIALFGLSQTIGGLLGSAALSAFLTIRTKEHLTRFGEQLSSTDPTVAARIQAYAAQYQGIIGDGSLRQTQGVACIVAQAQQQATVLAYNDTFWLLGLGATCGFLFVSAEWAYYKYHGTSHMAPVLAELARKKAKK</sequence>
<evidence type="ECO:0000256" key="4">
    <source>
        <dbReference type="ARBA" id="ARBA00022989"/>
    </source>
</evidence>
<feature type="transmembrane region" description="Helical" evidence="6">
    <location>
        <begin position="420"/>
        <end position="448"/>
    </location>
</feature>
<dbReference type="InterPro" id="IPR036259">
    <property type="entry name" value="MFS_trans_sf"/>
</dbReference>
<evidence type="ECO:0000313" key="8">
    <source>
        <dbReference type="Proteomes" id="UP000832011"/>
    </source>
</evidence>
<evidence type="ECO:0000256" key="6">
    <source>
        <dbReference type="SAM" id="Phobius"/>
    </source>
</evidence>
<feature type="transmembrane region" description="Helical" evidence="6">
    <location>
        <begin position="78"/>
        <end position="95"/>
    </location>
</feature>
<keyword evidence="3 6" id="KW-0812">Transmembrane</keyword>
<evidence type="ECO:0000256" key="5">
    <source>
        <dbReference type="ARBA" id="ARBA00023136"/>
    </source>
</evidence>
<gene>
    <name evidence="7" type="ORF">LVJ82_07865</name>
</gene>